<dbReference type="EMBL" id="QURN01000011">
    <property type="protein sequence ID" value="RFC66783.1"/>
    <property type="molecule type" value="Genomic_DNA"/>
</dbReference>
<feature type="domain" description="SsuA/THI5-like" evidence="2">
    <location>
        <begin position="59"/>
        <end position="250"/>
    </location>
</feature>
<dbReference type="PANTHER" id="PTHR30024">
    <property type="entry name" value="ALIPHATIC SULFONATES-BINDING PROTEIN-RELATED"/>
    <property type="match status" value="1"/>
</dbReference>
<keyword evidence="1" id="KW-0732">Signal</keyword>
<dbReference type="AlphaFoldDB" id="A0A371XC43"/>
<feature type="signal peptide" evidence="1">
    <location>
        <begin position="1"/>
        <end position="29"/>
    </location>
</feature>
<organism evidence="3 4">
    <name type="scientific">Mesorhizobium denitrificans</name>
    <dbReference type="NCBI Taxonomy" id="2294114"/>
    <lineage>
        <taxon>Bacteria</taxon>
        <taxon>Pseudomonadati</taxon>
        <taxon>Pseudomonadota</taxon>
        <taxon>Alphaproteobacteria</taxon>
        <taxon>Hyphomicrobiales</taxon>
        <taxon>Phyllobacteriaceae</taxon>
        <taxon>Mesorhizobium</taxon>
    </lineage>
</organism>
<evidence type="ECO:0000313" key="3">
    <source>
        <dbReference type="EMBL" id="RFC66783.1"/>
    </source>
</evidence>
<reference evidence="4" key="1">
    <citation type="submission" date="2018-08" db="EMBL/GenBank/DDBJ databases">
        <authorList>
            <person name="Im W.T."/>
        </authorList>
    </citation>
    <scope>NUCLEOTIDE SEQUENCE [LARGE SCALE GENOMIC DNA]</scope>
    <source>
        <strain evidence="4">LA-28</strain>
    </source>
</reference>
<accession>A0A371XC43</accession>
<name>A0A371XC43_9HYPH</name>
<evidence type="ECO:0000256" key="1">
    <source>
        <dbReference type="SAM" id="SignalP"/>
    </source>
</evidence>
<dbReference type="SUPFAM" id="SSF53850">
    <property type="entry name" value="Periplasmic binding protein-like II"/>
    <property type="match status" value="1"/>
</dbReference>
<comment type="caution">
    <text evidence="3">The sequence shown here is derived from an EMBL/GenBank/DDBJ whole genome shotgun (WGS) entry which is preliminary data.</text>
</comment>
<dbReference type="InterPro" id="IPR015168">
    <property type="entry name" value="SsuA/THI5"/>
</dbReference>
<keyword evidence="4" id="KW-1185">Reference proteome</keyword>
<evidence type="ECO:0000313" key="4">
    <source>
        <dbReference type="Proteomes" id="UP000262379"/>
    </source>
</evidence>
<dbReference type="Proteomes" id="UP000262379">
    <property type="component" value="Unassembled WGS sequence"/>
</dbReference>
<protein>
    <submittedName>
        <fullName evidence="3">ABC transporter substrate-binding protein</fullName>
    </submittedName>
</protein>
<dbReference type="Pfam" id="PF09084">
    <property type="entry name" value="NMT1"/>
    <property type="match status" value="1"/>
</dbReference>
<feature type="chain" id="PRO_5017001625" evidence="1">
    <location>
        <begin position="30"/>
        <end position="332"/>
    </location>
</feature>
<dbReference type="Gene3D" id="3.40.190.10">
    <property type="entry name" value="Periplasmic binding protein-like II"/>
    <property type="match status" value="2"/>
</dbReference>
<gene>
    <name evidence="3" type="ORF">DY251_14715</name>
</gene>
<dbReference type="RefSeq" id="WP_116624674.1">
    <property type="nucleotide sequence ID" value="NZ_QURN01000011.1"/>
</dbReference>
<evidence type="ECO:0000259" key="2">
    <source>
        <dbReference type="Pfam" id="PF09084"/>
    </source>
</evidence>
<sequence>MITVPVSRRTALGALVGATTLAFSPALRAQGNPKVRVGVLKFGTVNWELDSLKHNAFDKAHNVDVEVVYFAGEDATNVAILAREIDLIVSDWLWVSRLRSEGEDLALIPYSTAVGAIMVKQDSPIKAIPDLKGKKIGVAGGPLDKSWLLLQALAKRDHGVDLATEAEIAYGAPPLMSEKAMQGELDAVLNFWHFCARLEANGFRRLASANDAALALGATGPVASLGYVVHDKWAKENDAALRGFIAASSDTKKLLGTSNEEWQRLAPVMRAEGKELETLRDRYREGIPTRPIVDDASDAAKLYEVLASVGGEKLVGKAATMAPGTYWSGLFE</sequence>
<proteinExistence type="predicted"/>
<dbReference type="PANTHER" id="PTHR30024:SF48">
    <property type="entry name" value="ABC TRANSPORTER SUBSTRATE-BINDING PROTEIN"/>
    <property type="match status" value="1"/>
</dbReference>